<evidence type="ECO:0000256" key="1">
    <source>
        <dbReference type="SAM" id="Phobius"/>
    </source>
</evidence>
<dbReference type="STRING" id="1423759.FC92_GL000998"/>
<dbReference type="PATRIC" id="fig|1423759.3.peg.1053"/>
<comment type="caution">
    <text evidence="2">The sequence shown here is derived from an EMBL/GenBank/DDBJ whole genome shotgun (WGS) entry which is preliminary data.</text>
</comment>
<feature type="transmembrane region" description="Helical" evidence="1">
    <location>
        <begin position="66"/>
        <end position="87"/>
    </location>
</feature>
<gene>
    <name evidence="2" type="ORF">FC92_GL000998</name>
</gene>
<dbReference type="AlphaFoldDB" id="A0A0R1MUC6"/>
<keyword evidence="3" id="KW-1185">Reference proteome</keyword>
<evidence type="ECO:0000313" key="3">
    <source>
        <dbReference type="Proteomes" id="UP000051448"/>
    </source>
</evidence>
<dbReference type="GeneID" id="98309607"/>
<evidence type="ECO:0000313" key="2">
    <source>
        <dbReference type="EMBL" id="KRL07931.1"/>
    </source>
</evidence>
<keyword evidence="1" id="KW-1133">Transmembrane helix</keyword>
<protein>
    <submittedName>
        <fullName evidence="2">Uncharacterized protein</fullName>
    </submittedName>
</protein>
<organism evidence="2 3">
    <name type="scientific">Liquorilactobacillus hordei DSM 19519</name>
    <dbReference type="NCBI Taxonomy" id="1423759"/>
    <lineage>
        <taxon>Bacteria</taxon>
        <taxon>Bacillati</taxon>
        <taxon>Bacillota</taxon>
        <taxon>Bacilli</taxon>
        <taxon>Lactobacillales</taxon>
        <taxon>Lactobacillaceae</taxon>
        <taxon>Liquorilactobacillus</taxon>
    </lineage>
</organism>
<accession>A0A0R1MUC6</accession>
<dbReference type="Proteomes" id="UP000051448">
    <property type="component" value="Unassembled WGS sequence"/>
</dbReference>
<name>A0A0R1MUC6_9LACO</name>
<sequence>MENDKVVQILMEMKGDISSIKTDIENIKEQSRDIPKRLDKVESDTIQNTKDILEIQENNKYWKRTMATAIAFPLALFIFQLIIQLIISKF</sequence>
<dbReference type="EMBL" id="AZDX01000003">
    <property type="protein sequence ID" value="KRL07931.1"/>
    <property type="molecule type" value="Genomic_DNA"/>
</dbReference>
<dbReference type="RefSeq" id="WP_057868718.1">
    <property type="nucleotide sequence ID" value="NZ_AZDX01000003.1"/>
</dbReference>
<reference evidence="2 3" key="1">
    <citation type="journal article" date="2015" name="Genome Announc.">
        <title>Expanding the biotechnology potential of lactobacilli through comparative genomics of 213 strains and associated genera.</title>
        <authorList>
            <person name="Sun Z."/>
            <person name="Harris H.M."/>
            <person name="McCann A."/>
            <person name="Guo C."/>
            <person name="Argimon S."/>
            <person name="Zhang W."/>
            <person name="Yang X."/>
            <person name="Jeffery I.B."/>
            <person name="Cooney J.C."/>
            <person name="Kagawa T.F."/>
            <person name="Liu W."/>
            <person name="Song Y."/>
            <person name="Salvetti E."/>
            <person name="Wrobel A."/>
            <person name="Rasinkangas P."/>
            <person name="Parkhill J."/>
            <person name="Rea M.C."/>
            <person name="O'Sullivan O."/>
            <person name="Ritari J."/>
            <person name="Douillard F.P."/>
            <person name="Paul Ross R."/>
            <person name="Yang R."/>
            <person name="Briner A.E."/>
            <person name="Felis G.E."/>
            <person name="de Vos W.M."/>
            <person name="Barrangou R."/>
            <person name="Klaenhammer T.R."/>
            <person name="Caufield P.W."/>
            <person name="Cui Y."/>
            <person name="Zhang H."/>
            <person name="O'Toole P.W."/>
        </authorList>
    </citation>
    <scope>NUCLEOTIDE SEQUENCE [LARGE SCALE GENOMIC DNA]</scope>
    <source>
        <strain evidence="2 3">DSM 19519</strain>
    </source>
</reference>
<keyword evidence="1" id="KW-0472">Membrane</keyword>
<proteinExistence type="predicted"/>
<keyword evidence="1" id="KW-0812">Transmembrane</keyword>